<dbReference type="PANTHER" id="PTHR24305">
    <property type="entry name" value="CYTOCHROME P450"/>
    <property type="match status" value="1"/>
</dbReference>
<reference evidence="10" key="2">
    <citation type="submission" date="2020-02" db="EMBL/GenBank/DDBJ databases">
        <title>Identification and distribution of gene clusters putatively required for synthesis of sphingolipid metabolism inhibitors in phylogenetically diverse species of the filamentous fungus Fusarium.</title>
        <authorList>
            <person name="Kim H.-S."/>
            <person name="Busman M."/>
            <person name="Brown D.W."/>
            <person name="Divon H."/>
            <person name="Uhlig S."/>
            <person name="Proctor R.H."/>
        </authorList>
    </citation>
    <scope>NUCLEOTIDE SEQUENCE</scope>
    <source>
        <strain evidence="10">NRRL 25174</strain>
    </source>
</reference>
<gene>
    <name evidence="10" type="ORF">FBEOM_191</name>
</gene>
<dbReference type="InterPro" id="IPR002938">
    <property type="entry name" value="FAD-bd"/>
</dbReference>
<dbReference type="GO" id="GO:0004497">
    <property type="term" value="F:monooxygenase activity"/>
    <property type="evidence" value="ECO:0007669"/>
    <property type="project" value="InterPro"/>
</dbReference>
<dbReference type="Proteomes" id="UP000730481">
    <property type="component" value="Unassembled WGS sequence"/>
</dbReference>
<evidence type="ECO:0000256" key="6">
    <source>
        <dbReference type="ARBA" id="ARBA00023002"/>
    </source>
</evidence>
<dbReference type="PANTHER" id="PTHR24305:SF218">
    <property type="entry name" value="P450, PUTATIVE (EUROFUNG)-RELATED"/>
    <property type="match status" value="1"/>
</dbReference>
<dbReference type="InterPro" id="IPR023213">
    <property type="entry name" value="CAT-like_dom_sf"/>
</dbReference>
<dbReference type="InterPro" id="IPR001128">
    <property type="entry name" value="Cyt_P450"/>
</dbReference>
<evidence type="ECO:0000313" key="11">
    <source>
        <dbReference type="Proteomes" id="UP000730481"/>
    </source>
</evidence>
<dbReference type="InterPro" id="IPR036396">
    <property type="entry name" value="Cyt_P450_sf"/>
</dbReference>
<dbReference type="SUPFAM" id="SSF52777">
    <property type="entry name" value="CoA-dependent acyltransferases"/>
    <property type="match status" value="1"/>
</dbReference>
<dbReference type="Pfam" id="PF01494">
    <property type="entry name" value="FAD_binding_3"/>
    <property type="match status" value="1"/>
</dbReference>
<keyword evidence="2 8" id="KW-0349">Heme</keyword>
<dbReference type="PRINTS" id="PR00463">
    <property type="entry name" value="EP450I"/>
</dbReference>
<comment type="cofactor">
    <cofactor evidence="1 8">
        <name>heme</name>
        <dbReference type="ChEBI" id="CHEBI:30413"/>
    </cofactor>
</comment>
<proteinExistence type="predicted"/>
<keyword evidence="11" id="KW-1185">Reference proteome</keyword>
<keyword evidence="5" id="KW-0274">FAD</keyword>
<keyword evidence="7 8" id="KW-0408">Iron</keyword>
<evidence type="ECO:0000313" key="10">
    <source>
        <dbReference type="EMBL" id="KAF4345815.1"/>
    </source>
</evidence>
<evidence type="ECO:0000256" key="7">
    <source>
        <dbReference type="ARBA" id="ARBA00023004"/>
    </source>
</evidence>
<reference evidence="10" key="1">
    <citation type="journal article" date="2017" name="Mycologia">
        <title>Fusarium algeriense, sp. nov., a novel toxigenic crown rot pathogen of durum wheat from Algeria is nested in the Fusarium burgessii species complex.</title>
        <authorList>
            <person name="Laraba I."/>
            <person name="Keddad A."/>
            <person name="Boureghda H."/>
            <person name="Abdallah N."/>
            <person name="Vaughan M.M."/>
            <person name="Proctor R.H."/>
            <person name="Busman M."/>
            <person name="O'Donnell K."/>
        </authorList>
    </citation>
    <scope>NUCLEOTIDE SEQUENCE</scope>
    <source>
        <strain evidence="10">NRRL 25174</strain>
    </source>
</reference>
<name>A0A9P5AVP8_9HYPO</name>
<dbReference type="Gene3D" id="3.50.50.60">
    <property type="entry name" value="FAD/NAD(P)-binding domain"/>
    <property type="match status" value="1"/>
</dbReference>
<dbReference type="GO" id="GO:0071949">
    <property type="term" value="F:FAD binding"/>
    <property type="evidence" value="ECO:0007669"/>
    <property type="project" value="InterPro"/>
</dbReference>
<dbReference type="InterPro" id="IPR002401">
    <property type="entry name" value="Cyt_P450_E_grp-I"/>
</dbReference>
<evidence type="ECO:0000256" key="2">
    <source>
        <dbReference type="ARBA" id="ARBA00022617"/>
    </source>
</evidence>
<keyword evidence="3" id="KW-0285">Flavoprotein</keyword>
<organism evidence="10 11">
    <name type="scientific">Fusarium beomiforme</name>
    <dbReference type="NCBI Taxonomy" id="44412"/>
    <lineage>
        <taxon>Eukaryota</taxon>
        <taxon>Fungi</taxon>
        <taxon>Dikarya</taxon>
        <taxon>Ascomycota</taxon>
        <taxon>Pezizomycotina</taxon>
        <taxon>Sordariomycetes</taxon>
        <taxon>Hypocreomycetidae</taxon>
        <taxon>Hypocreales</taxon>
        <taxon>Nectriaceae</taxon>
        <taxon>Fusarium</taxon>
        <taxon>Fusarium burgessii species complex</taxon>
    </lineage>
</organism>
<dbReference type="SUPFAM" id="SSF48264">
    <property type="entry name" value="Cytochrome P450"/>
    <property type="match status" value="1"/>
</dbReference>
<dbReference type="InterPro" id="IPR036188">
    <property type="entry name" value="FAD/NAD-bd_sf"/>
</dbReference>
<dbReference type="OrthoDB" id="655030at2759"/>
<dbReference type="GO" id="GO:0005506">
    <property type="term" value="F:iron ion binding"/>
    <property type="evidence" value="ECO:0007669"/>
    <property type="project" value="InterPro"/>
</dbReference>
<dbReference type="InterPro" id="IPR050121">
    <property type="entry name" value="Cytochrome_P450_monoxygenase"/>
</dbReference>
<dbReference type="GO" id="GO:0016705">
    <property type="term" value="F:oxidoreductase activity, acting on paired donors, with incorporation or reduction of molecular oxygen"/>
    <property type="evidence" value="ECO:0007669"/>
    <property type="project" value="InterPro"/>
</dbReference>
<dbReference type="GO" id="GO:0020037">
    <property type="term" value="F:heme binding"/>
    <property type="evidence" value="ECO:0007669"/>
    <property type="project" value="InterPro"/>
</dbReference>
<protein>
    <recommendedName>
        <fullName evidence="9">FAD-binding domain-containing protein</fullName>
    </recommendedName>
</protein>
<dbReference type="SUPFAM" id="SSF51905">
    <property type="entry name" value="FAD/NAD(P)-binding domain"/>
    <property type="match status" value="1"/>
</dbReference>
<evidence type="ECO:0000259" key="9">
    <source>
        <dbReference type="Pfam" id="PF01494"/>
    </source>
</evidence>
<evidence type="ECO:0000256" key="8">
    <source>
        <dbReference type="PIRSR" id="PIRSR602401-1"/>
    </source>
</evidence>
<feature type="domain" description="FAD-binding" evidence="9">
    <location>
        <begin position="499"/>
        <end position="843"/>
    </location>
</feature>
<evidence type="ECO:0000256" key="1">
    <source>
        <dbReference type="ARBA" id="ARBA00001971"/>
    </source>
</evidence>
<sequence>MLNLSYSYTTLALLAVGLELLRRVLKALILGFTGPLSRVPGPFWNKLSPLPWRLAFLRGTAPFLALDLHRKYGDVVRVTPNLVLVSDPVDVHKVLVELDLHKSPLYEKYRQNPHVATLFTERDKAKYRARRRLLSNGFSMSYLKALEPLMHDCVQVLEDVLEERCAAGGGTAVVNIYDLLSSLASDIMAECSFGGSFGLVRQGHHPLKTRITNYMKKAALYQTVPLLSLFGKPRDEQLDAIVQGIIDKRLHSQKKSDRRDLLDMLLEASAENPDKLSMEDIKAEMFVFLLAGSDTSAVTATFCLMKLLENPAAHQALKKELDELFSSPSDPIVDENTHNLPYLNAVIHETLRMLPPAAGGFARQAMESVTIGDYVLPAGTLITADTTALHRNSRVYPNADKFIPERWISGHAGEKASEKNWYPFSAGSRVCIGKHFALKEVRLILAVLLRRFDLSIVPDQKIEYRHHSVLYGDGNLDTSNTKQRYLELFGMNDQAKPIRVAVIGGGIAGLLLGQLLSSAPGIEAHVFERYDNEDSLSGYRIQLSLEILNLLKTHLPPETWAKVLPSVAKTPKEGYYHSCFMRPNGHVFYTYLPEEFRKTAAVSRIRLRKGLLHESEKWLTTGKKFTAYEELNDGTIRADFSDGSGHICDLIVGADGITSRVRRTLLPSIRTVQTDLVIIYFKVPYTREVESMIPFKTGSLVLYPNGQEITIMTWQNPEQPYAKGLDPNHIDPETSYVMVGFGSRLKDFADQSKSPAEMSPHELKAECISRVNVHPTHPSIQALVELIVTDSAYANVFRMVDVCEPWDSSNVSLVGDATFNMAPFLGKGAACAMEDAVDLSRTIMRFPGTPMEKRGVMLREYVDKMRARRLKERKRSAFVMNLCFFGTTPFKAAVRDYGMEIANVWLTASGLRIDLRHEDQGSGDRDFPLSFLDTYFMPVDVILVINGPLDNDQLCQSLSKTLALYPPVYGRFRRPSTATQGELSLHLYHPVPIFWQVDHKLSFQSSPWRSFVNRITTKKVLNGQAPLLQVTLTNLPSTSQTVLGVSFCHVLGDALSLYNILKTWHNIHTQQTSISAPITERICFEPGLKAVSAKYIPQRLPRRSQQFSPTLMSKIKAYSPLVHTIIFKTLEYARFDVTAEDLSILVQKTHAGLYPATCSTQDAFKAYLLKALNRFVYSGLTTYPRVTRIVTIVDARKARNVPAQYFGNCITAVDTPYLPASKNLSEVAFAVREGVTGLMPERLAKGDEWIQSIQSVNGLMDLTPAFDPDTLYVDDWTKVFMEDINFGQQQDTFCQPLEVEDLPVRNWCMIYKAKAGNDAENGKKLGYQVQVSVPKGKASDLTQGVALDIREGFEEYFW</sequence>
<dbReference type="Gene3D" id="3.30.559.10">
    <property type="entry name" value="Chloramphenicol acetyltransferase-like domain"/>
    <property type="match status" value="2"/>
</dbReference>
<keyword evidence="4 8" id="KW-0479">Metal-binding</keyword>
<feature type="binding site" description="axial binding residue" evidence="8">
    <location>
        <position position="431"/>
    </location>
    <ligand>
        <name>heme</name>
        <dbReference type="ChEBI" id="CHEBI:30413"/>
    </ligand>
    <ligandPart>
        <name>Fe</name>
        <dbReference type="ChEBI" id="CHEBI:18248"/>
    </ligandPart>
</feature>
<evidence type="ECO:0000256" key="4">
    <source>
        <dbReference type="ARBA" id="ARBA00022723"/>
    </source>
</evidence>
<dbReference type="PROSITE" id="PS00086">
    <property type="entry name" value="CYTOCHROME_P450"/>
    <property type="match status" value="1"/>
</dbReference>
<keyword evidence="6" id="KW-0560">Oxidoreductase</keyword>
<dbReference type="InterPro" id="IPR017972">
    <property type="entry name" value="Cyt_P450_CS"/>
</dbReference>
<dbReference type="Gene3D" id="1.10.630.10">
    <property type="entry name" value="Cytochrome P450"/>
    <property type="match status" value="1"/>
</dbReference>
<dbReference type="PRINTS" id="PR00385">
    <property type="entry name" value="P450"/>
</dbReference>
<dbReference type="Pfam" id="PF00067">
    <property type="entry name" value="p450"/>
    <property type="match status" value="1"/>
</dbReference>
<evidence type="ECO:0000256" key="5">
    <source>
        <dbReference type="ARBA" id="ARBA00022827"/>
    </source>
</evidence>
<dbReference type="EMBL" id="PVQB02000011">
    <property type="protein sequence ID" value="KAF4345815.1"/>
    <property type="molecule type" value="Genomic_DNA"/>
</dbReference>
<accession>A0A9P5AVP8</accession>
<dbReference type="Pfam" id="PF02458">
    <property type="entry name" value="Transferase"/>
    <property type="match status" value="1"/>
</dbReference>
<comment type="caution">
    <text evidence="10">The sequence shown here is derived from an EMBL/GenBank/DDBJ whole genome shotgun (WGS) entry which is preliminary data.</text>
</comment>
<evidence type="ECO:0000256" key="3">
    <source>
        <dbReference type="ARBA" id="ARBA00022630"/>
    </source>
</evidence>